<accession>A0ABV7CVH2</accession>
<name>A0ABV7CVH2_9BACI</name>
<keyword evidence="2" id="KW-1185">Reference proteome</keyword>
<protein>
    <submittedName>
        <fullName evidence="1">AimR family lysis-lysogeny pheromone receptor</fullName>
    </submittedName>
</protein>
<proteinExistence type="predicted"/>
<evidence type="ECO:0000313" key="1">
    <source>
        <dbReference type="EMBL" id="MFC3040417.1"/>
    </source>
</evidence>
<dbReference type="EMBL" id="JBHRSA010000037">
    <property type="protein sequence ID" value="MFC3040417.1"/>
    <property type="molecule type" value="Genomic_DNA"/>
</dbReference>
<keyword evidence="1" id="KW-0675">Receptor</keyword>
<dbReference type="Pfam" id="PF22871">
    <property type="entry name" value="AimR"/>
    <property type="match status" value="1"/>
</dbReference>
<organism evidence="1 2">
    <name type="scientific">Virgibacillus xinjiangensis</name>
    <dbReference type="NCBI Taxonomy" id="393090"/>
    <lineage>
        <taxon>Bacteria</taxon>
        <taxon>Bacillati</taxon>
        <taxon>Bacillota</taxon>
        <taxon>Bacilli</taxon>
        <taxon>Bacillales</taxon>
        <taxon>Bacillaceae</taxon>
        <taxon>Virgibacillus</taxon>
    </lineage>
</organism>
<dbReference type="Proteomes" id="UP001595279">
    <property type="component" value="Unassembled WGS sequence"/>
</dbReference>
<gene>
    <name evidence="1" type="ORF">ACFOGI_09115</name>
</gene>
<sequence>MVKSSLTLRPEDVQYFQEHIQMLKETDDTQPILLAIRTKCLNENDSLLLKVGLEYIYINGFYKDMDEMIQKNRETGIPSNIQWAEVYQLMMDAVHQVKSPHLILQQAGRLQTEEPELICLLEYVKLHAHINMNKYSEFGNFLNQYQYYLEEVEDRLLKYAFRIRLYSLLLFYHLMRNEVLMARKFGYRLLQQTFNDKTKVNAHMKLGLSYTFESYEQGMLHLREALKLAEKQELHQRIYEIRHNNIPFLAAHYGRPEGITTEDKAEQAHLEIAKGNNDKAIDILNSLDEETPFSVYYLGKAKQDREILLRAYRMFIRDRRDFFFSRLSLQAIRELDL</sequence>
<reference evidence="2" key="1">
    <citation type="journal article" date="2019" name="Int. J. Syst. Evol. Microbiol.">
        <title>The Global Catalogue of Microorganisms (GCM) 10K type strain sequencing project: providing services to taxonomists for standard genome sequencing and annotation.</title>
        <authorList>
            <consortium name="The Broad Institute Genomics Platform"/>
            <consortium name="The Broad Institute Genome Sequencing Center for Infectious Disease"/>
            <person name="Wu L."/>
            <person name="Ma J."/>
        </authorList>
    </citation>
    <scope>NUCLEOTIDE SEQUENCE [LARGE SCALE GENOMIC DNA]</scope>
    <source>
        <strain evidence="2">KCTC 13128</strain>
    </source>
</reference>
<dbReference type="NCBIfam" id="NF038310">
    <property type="entry name" value="lysogeny_AimR"/>
    <property type="match status" value="1"/>
</dbReference>
<dbReference type="InterPro" id="IPR047705">
    <property type="entry name" value="AimR-like"/>
</dbReference>
<dbReference type="RefSeq" id="WP_390271643.1">
    <property type="nucleotide sequence ID" value="NZ_JBHRSA010000037.1"/>
</dbReference>
<evidence type="ECO:0000313" key="2">
    <source>
        <dbReference type="Proteomes" id="UP001595279"/>
    </source>
</evidence>
<comment type="caution">
    <text evidence="1">The sequence shown here is derived from an EMBL/GenBank/DDBJ whole genome shotgun (WGS) entry which is preliminary data.</text>
</comment>